<accession>A0ABZ0V7Q3</accession>
<organism evidence="2 3">
    <name type="scientific">Microbacterium invictum</name>
    <dbReference type="NCBI Taxonomy" id="515415"/>
    <lineage>
        <taxon>Bacteria</taxon>
        <taxon>Bacillati</taxon>
        <taxon>Actinomycetota</taxon>
        <taxon>Actinomycetes</taxon>
        <taxon>Micrococcales</taxon>
        <taxon>Microbacteriaceae</taxon>
        <taxon>Microbacterium</taxon>
    </lineage>
</organism>
<gene>
    <name evidence="2" type="ORF">T9R20_13270</name>
</gene>
<proteinExistence type="predicted"/>
<keyword evidence="3" id="KW-1185">Reference proteome</keyword>
<protein>
    <submittedName>
        <fullName evidence="2">Uncharacterized protein</fullName>
    </submittedName>
</protein>
<dbReference type="Proteomes" id="UP001324533">
    <property type="component" value="Chromosome"/>
</dbReference>
<evidence type="ECO:0000313" key="3">
    <source>
        <dbReference type="Proteomes" id="UP001324533"/>
    </source>
</evidence>
<feature type="region of interest" description="Disordered" evidence="1">
    <location>
        <begin position="1"/>
        <end position="28"/>
    </location>
</feature>
<evidence type="ECO:0000313" key="2">
    <source>
        <dbReference type="EMBL" id="WQB69658.1"/>
    </source>
</evidence>
<sequence>MTRTRGGWRAQLGPARADAFEPWQGPHDRIDASAPVAAVAASILHRLESAEPRTP</sequence>
<dbReference type="RefSeq" id="WP_322409780.1">
    <property type="nucleotide sequence ID" value="NZ_CP139779.1"/>
</dbReference>
<dbReference type="EMBL" id="CP139779">
    <property type="protein sequence ID" value="WQB69658.1"/>
    <property type="molecule type" value="Genomic_DNA"/>
</dbReference>
<name>A0ABZ0V7Q3_9MICO</name>
<reference evidence="2 3" key="1">
    <citation type="submission" date="2023-06" db="EMBL/GenBank/DDBJ databases">
        <title>Rock-solubilizing bacteria, Microbacterium invictum, promotes re-establishment of vegetation in rocky wasteland by accelerating rock bio-weathering and reshaping soil bacterial community.</title>
        <authorList>
            <person name="Liu C."/>
        </authorList>
    </citation>
    <scope>NUCLEOTIDE SEQUENCE [LARGE SCALE GENOMIC DNA]</scope>
    <source>
        <strain evidence="2 3">X-18</strain>
    </source>
</reference>
<evidence type="ECO:0000256" key="1">
    <source>
        <dbReference type="SAM" id="MobiDB-lite"/>
    </source>
</evidence>